<evidence type="ECO:0000313" key="2">
    <source>
        <dbReference type="Proteomes" id="UP000814140"/>
    </source>
</evidence>
<comment type="caution">
    <text evidence="1">The sequence shown here is derived from an EMBL/GenBank/DDBJ whole genome shotgun (WGS) entry which is preliminary data.</text>
</comment>
<feature type="non-terminal residue" evidence="1">
    <location>
        <position position="73"/>
    </location>
</feature>
<dbReference type="Proteomes" id="UP000814140">
    <property type="component" value="Unassembled WGS sequence"/>
</dbReference>
<dbReference type="EMBL" id="MU277232">
    <property type="protein sequence ID" value="KAI0058724.1"/>
    <property type="molecule type" value="Genomic_DNA"/>
</dbReference>
<protein>
    <submittedName>
        <fullName evidence="1">Uncharacterized protein</fullName>
    </submittedName>
</protein>
<proteinExistence type="predicted"/>
<gene>
    <name evidence="1" type="ORF">BV25DRAFT_1829700</name>
</gene>
<evidence type="ECO:0000313" key="1">
    <source>
        <dbReference type="EMBL" id="KAI0058724.1"/>
    </source>
</evidence>
<organism evidence="1 2">
    <name type="scientific">Artomyces pyxidatus</name>
    <dbReference type="NCBI Taxonomy" id="48021"/>
    <lineage>
        <taxon>Eukaryota</taxon>
        <taxon>Fungi</taxon>
        <taxon>Dikarya</taxon>
        <taxon>Basidiomycota</taxon>
        <taxon>Agaricomycotina</taxon>
        <taxon>Agaricomycetes</taxon>
        <taxon>Russulales</taxon>
        <taxon>Auriscalpiaceae</taxon>
        <taxon>Artomyces</taxon>
    </lineage>
</organism>
<name>A0ACB8SQT4_9AGAM</name>
<keyword evidence="2" id="KW-1185">Reference proteome</keyword>
<sequence>MMKDRLQIRGACTRSSFQPIPQIKSEVHTAVGEQSTLEQSGEAVSRFGQGPLGNRLETKSESGASPDPYGKLS</sequence>
<accession>A0ACB8SQT4</accession>
<reference evidence="1" key="2">
    <citation type="journal article" date="2022" name="New Phytol.">
        <title>Evolutionary transition to the ectomycorrhizal habit in the genomes of a hyperdiverse lineage of mushroom-forming fungi.</title>
        <authorList>
            <person name="Looney B."/>
            <person name="Miyauchi S."/>
            <person name="Morin E."/>
            <person name="Drula E."/>
            <person name="Courty P.E."/>
            <person name="Kohler A."/>
            <person name="Kuo A."/>
            <person name="LaButti K."/>
            <person name="Pangilinan J."/>
            <person name="Lipzen A."/>
            <person name="Riley R."/>
            <person name="Andreopoulos W."/>
            <person name="He G."/>
            <person name="Johnson J."/>
            <person name="Nolan M."/>
            <person name="Tritt A."/>
            <person name="Barry K.W."/>
            <person name="Grigoriev I.V."/>
            <person name="Nagy L.G."/>
            <person name="Hibbett D."/>
            <person name="Henrissat B."/>
            <person name="Matheny P.B."/>
            <person name="Labbe J."/>
            <person name="Martin F.M."/>
        </authorList>
    </citation>
    <scope>NUCLEOTIDE SEQUENCE</scope>
    <source>
        <strain evidence="1">HHB10654</strain>
    </source>
</reference>
<reference evidence="1" key="1">
    <citation type="submission" date="2021-03" db="EMBL/GenBank/DDBJ databases">
        <authorList>
            <consortium name="DOE Joint Genome Institute"/>
            <person name="Ahrendt S."/>
            <person name="Looney B.P."/>
            <person name="Miyauchi S."/>
            <person name="Morin E."/>
            <person name="Drula E."/>
            <person name="Courty P.E."/>
            <person name="Chicoki N."/>
            <person name="Fauchery L."/>
            <person name="Kohler A."/>
            <person name="Kuo A."/>
            <person name="Labutti K."/>
            <person name="Pangilinan J."/>
            <person name="Lipzen A."/>
            <person name="Riley R."/>
            <person name="Andreopoulos W."/>
            <person name="He G."/>
            <person name="Johnson J."/>
            <person name="Barry K.W."/>
            <person name="Grigoriev I.V."/>
            <person name="Nagy L."/>
            <person name="Hibbett D."/>
            <person name="Henrissat B."/>
            <person name="Matheny P.B."/>
            <person name="Labbe J."/>
            <person name="Martin F."/>
        </authorList>
    </citation>
    <scope>NUCLEOTIDE SEQUENCE</scope>
    <source>
        <strain evidence="1">HHB10654</strain>
    </source>
</reference>